<dbReference type="PANTHER" id="PTHR30055:SF234">
    <property type="entry name" value="HTH-TYPE TRANSCRIPTIONAL REGULATOR BETI"/>
    <property type="match status" value="1"/>
</dbReference>
<dbReference type="SUPFAM" id="SSF46689">
    <property type="entry name" value="Homeodomain-like"/>
    <property type="match status" value="1"/>
</dbReference>
<proteinExistence type="predicted"/>
<dbReference type="InterPro" id="IPR050109">
    <property type="entry name" value="HTH-type_TetR-like_transc_reg"/>
</dbReference>
<evidence type="ECO:0000256" key="2">
    <source>
        <dbReference type="ARBA" id="ARBA00023125"/>
    </source>
</evidence>
<dbReference type="SUPFAM" id="SSF48498">
    <property type="entry name" value="Tetracyclin repressor-like, C-terminal domain"/>
    <property type="match status" value="1"/>
</dbReference>
<gene>
    <name evidence="6" type="ORF">GM415_10080</name>
</gene>
<dbReference type="PANTHER" id="PTHR30055">
    <property type="entry name" value="HTH-TYPE TRANSCRIPTIONAL REGULATOR RUTR"/>
    <property type="match status" value="1"/>
</dbReference>
<dbReference type="Proteomes" id="UP000428328">
    <property type="component" value="Chromosome"/>
</dbReference>
<dbReference type="RefSeq" id="WP_158947779.1">
    <property type="nucleotide sequence ID" value="NZ_CP046400.1"/>
</dbReference>
<evidence type="ECO:0000313" key="7">
    <source>
        <dbReference type="Proteomes" id="UP000428328"/>
    </source>
</evidence>
<reference evidence="6 7" key="1">
    <citation type="submission" date="2019-11" db="EMBL/GenBank/DDBJ databases">
        <authorList>
            <person name="Zheng R.K."/>
            <person name="Sun C.M."/>
        </authorList>
    </citation>
    <scope>NUCLEOTIDE SEQUENCE [LARGE SCALE GENOMIC DNA]</scope>
    <source>
        <strain evidence="6 7">SRB007</strain>
    </source>
</reference>
<dbReference type="AlphaFoldDB" id="A0A6I6JH20"/>
<organism evidence="6 7">
    <name type="scientific">Pseudodesulfovibrio cashew</name>
    <dbReference type="NCBI Taxonomy" id="2678688"/>
    <lineage>
        <taxon>Bacteria</taxon>
        <taxon>Pseudomonadati</taxon>
        <taxon>Thermodesulfobacteriota</taxon>
        <taxon>Desulfovibrionia</taxon>
        <taxon>Desulfovibrionales</taxon>
        <taxon>Desulfovibrionaceae</taxon>
    </lineage>
</organism>
<evidence type="ECO:0000313" key="6">
    <source>
        <dbReference type="EMBL" id="QGY40459.1"/>
    </source>
</evidence>
<feature type="DNA-binding region" description="H-T-H motif" evidence="4">
    <location>
        <begin position="32"/>
        <end position="51"/>
    </location>
</feature>
<evidence type="ECO:0000259" key="5">
    <source>
        <dbReference type="PROSITE" id="PS50977"/>
    </source>
</evidence>
<dbReference type="Pfam" id="PF17931">
    <property type="entry name" value="TetR_C_23"/>
    <property type="match status" value="1"/>
</dbReference>
<keyword evidence="3" id="KW-0804">Transcription</keyword>
<evidence type="ECO:0000256" key="3">
    <source>
        <dbReference type="ARBA" id="ARBA00023163"/>
    </source>
</evidence>
<dbReference type="InterPro" id="IPR036271">
    <property type="entry name" value="Tet_transcr_reg_TetR-rel_C_sf"/>
</dbReference>
<evidence type="ECO:0000256" key="4">
    <source>
        <dbReference type="PROSITE-ProRule" id="PRU00335"/>
    </source>
</evidence>
<dbReference type="InterPro" id="IPR009057">
    <property type="entry name" value="Homeodomain-like_sf"/>
</dbReference>
<feature type="domain" description="HTH tetR-type" evidence="5">
    <location>
        <begin position="9"/>
        <end position="69"/>
    </location>
</feature>
<accession>A0A6I6JH20</accession>
<sequence>MKIGVKQKAENRRAILDAAVDLMIEKGYRSMTMRAVARKAGIGDATIYNYFPTKESLIHGYYSEALDTAERSMAKVEDYDQFDLRERLQLLMETILEGYLGDREFVDETFSSVFFRPIPVDKGMRAIRSRFLDIVKEQFEAAVESGELPDLMLKELVYHCIWDYFVAVTLYWLRDDSEQFTNTTVFIDKSLDLGYTMLKAGVLDKITSLASFMFKSHILSRVEMIMEERDTFNRLKDEFMSHDVTR</sequence>
<keyword evidence="2 4" id="KW-0238">DNA-binding</keyword>
<protein>
    <submittedName>
        <fullName evidence="6">TetR family transcriptional regulator</fullName>
    </submittedName>
</protein>
<dbReference type="GO" id="GO:0000976">
    <property type="term" value="F:transcription cis-regulatory region binding"/>
    <property type="evidence" value="ECO:0007669"/>
    <property type="project" value="TreeGrafter"/>
</dbReference>
<dbReference type="InterPro" id="IPR001647">
    <property type="entry name" value="HTH_TetR"/>
</dbReference>
<dbReference type="InterPro" id="IPR041673">
    <property type="entry name" value="TetR_C_23"/>
</dbReference>
<name>A0A6I6JH20_9BACT</name>
<dbReference type="PROSITE" id="PS01081">
    <property type="entry name" value="HTH_TETR_1"/>
    <property type="match status" value="1"/>
</dbReference>
<dbReference type="KEGG" id="psel:GM415_10080"/>
<dbReference type="PRINTS" id="PR00455">
    <property type="entry name" value="HTHTETR"/>
</dbReference>
<dbReference type="Gene3D" id="1.10.357.10">
    <property type="entry name" value="Tetracycline Repressor, domain 2"/>
    <property type="match status" value="1"/>
</dbReference>
<keyword evidence="1" id="KW-0805">Transcription regulation</keyword>
<dbReference type="GO" id="GO:0003700">
    <property type="term" value="F:DNA-binding transcription factor activity"/>
    <property type="evidence" value="ECO:0007669"/>
    <property type="project" value="TreeGrafter"/>
</dbReference>
<keyword evidence="7" id="KW-1185">Reference proteome</keyword>
<dbReference type="InterPro" id="IPR023772">
    <property type="entry name" value="DNA-bd_HTH_TetR-type_CS"/>
</dbReference>
<dbReference type="EMBL" id="CP046400">
    <property type="protein sequence ID" value="QGY40459.1"/>
    <property type="molecule type" value="Genomic_DNA"/>
</dbReference>
<evidence type="ECO:0000256" key="1">
    <source>
        <dbReference type="ARBA" id="ARBA00023015"/>
    </source>
</evidence>
<dbReference type="Pfam" id="PF00440">
    <property type="entry name" value="TetR_N"/>
    <property type="match status" value="1"/>
</dbReference>
<dbReference type="PROSITE" id="PS50977">
    <property type="entry name" value="HTH_TETR_2"/>
    <property type="match status" value="1"/>
</dbReference>